<dbReference type="InterPro" id="IPR020472">
    <property type="entry name" value="WD40_PAC1"/>
</dbReference>
<dbReference type="InterPro" id="IPR051972">
    <property type="entry name" value="Glutamate-rich_WD_repeat"/>
</dbReference>
<gene>
    <name evidence="10" type="ORF">WJX74_000375</name>
</gene>
<feature type="repeat" description="WD" evidence="7">
    <location>
        <begin position="297"/>
        <end position="332"/>
    </location>
</feature>
<evidence type="ECO:0000256" key="7">
    <source>
        <dbReference type="PROSITE-ProRule" id="PRU00221"/>
    </source>
</evidence>
<comment type="subcellular location">
    <subcellularLocation>
        <location evidence="1">Nucleus</location>
    </subcellularLocation>
</comment>
<evidence type="ECO:0000256" key="3">
    <source>
        <dbReference type="ARBA" id="ARBA00022574"/>
    </source>
</evidence>
<feature type="region of interest" description="Disordered" evidence="8">
    <location>
        <begin position="119"/>
        <end position="147"/>
    </location>
</feature>
<evidence type="ECO:0000259" key="9">
    <source>
        <dbReference type="Pfam" id="PF12265"/>
    </source>
</evidence>
<dbReference type="Pfam" id="PF00400">
    <property type="entry name" value="WD40"/>
    <property type="match status" value="3"/>
</dbReference>
<dbReference type="InterPro" id="IPR019775">
    <property type="entry name" value="WD40_repeat_CS"/>
</dbReference>
<dbReference type="Gene3D" id="2.130.10.10">
    <property type="entry name" value="YVTN repeat-like/Quinoprotein amine dehydrogenase"/>
    <property type="match status" value="1"/>
</dbReference>
<evidence type="ECO:0000256" key="8">
    <source>
        <dbReference type="SAM" id="MobiDB-lite"/>
    </source>
</evidence>
<dbReference type="PROSITE" id="PS50082">
    <property type="entry name" value="WD_REPEATS_2"/>
    <property type="match status" value="3"/>
</dbReference>
<comment type="similarity">
    <text evidence="2">Belongs to the WD repeat RBAP46/RBAP48/MSI1 family.</text>
</comment>
<evidence type="ECO:0000313" key="11">
    <source>
        <dbReference type="Proteomes" id="UP001438707"/>
    </source>
</evidence>
<dbReference type="AlphaFoldDB" id="A0AAW1S1T2"/>
<dbReference type="GO" id="GO:0042254">
    <property type="term" value="P:ribosome biogenesis"/>
    <property type="evidence" value="ECO:0007669"/>
    <property type="project" value="TreeGrafter"/>
</dbReference>
<feature type="compositionally biased region" description="Basic residues" evidence="8">
    <location>
        <begin position="1"/>
        <end position="15"/>
    </location>
</feature>
<dbReference type="InterPro" id="IPR015943">
    <property type="entry name" value="WD40/YVTN_repeat-like_dom_sf"/>
</dbReference>
<dbReference type="SUPFAM" id="SSF50978">
    <property type="entry name" value="WD40 repeat-like"/>
    <property type="match status" value="1"/>
</dbReference>
<feature type="repeat" description="WD" evidence="7">
    <location>
        <begin position="343"/>
        <end position="377"/>
    </location>
</feature>
<dbReference type="GO" id="GO:0005730">
    <property type="term" value="C:nucleolus"/>
    <property type="evidence" value="ECO:0007669"/>
    <property type="project" value="TreeGrafter"/>
</dbReference>
<keyword evidence="4" id="KW-0677">Repeat</keyword>
<evidence type="ECO:0000256" key="2">
    <source>
        <dbReference type="ARBA" id="ARBA00009341"/>
    </source>
</evidence>
<accession>A0AAW1S1T2</accession>
<dbReference type="PROSITE" id="PS00678">
    <property type="entry name" value="WD_REPEATS_1"/>
    <property type="match status" value="2"/>
</dbReference>
<keyword evidence="11" id="KW-1185">Reference proteome</keyword>
<reference evidence="10 11" key="1">
    <citation type="journal article" date="2024" name="Nat. Commun.">
        <title>Phylogenomics reveals the evolutionary origins of lichenization in chlorophyte algae.</title>
        <authorList>
            <person name="Puginier C."/>
            <person name="Libourel C."/>
            <person name="Otte J."/>
            <person name="Skaloud P."/>
            <person name="Haon M."/>
            <person name="Grisel S."/>
            <person name="Petersen M."/>
            <person name="Berrin J.G."/>
            <person name="Delaux P.M."/>
            <person name="Dal Grande F."/>
            <person name="Keller J."/>
        </authorList>
    </citation>
    <scope>NUCLEOTIDE SEQUENCE [LARGE SCALE GENOMIC DNA]</scope>
    <source>
        <strain evidence="10 11">SAG 2145</strain>
    </source>
</reference>
<dbReference type="PRINTS" id="PR00320">
    <property type="entry name" value="GPROTEINBRPT"/>
</dbReference>
<dbReference type="InterPro" id="IPR001680">
    <property type="entry name" value="WD40_rpt"/>
</dbReference>
<keyword evidence="3 7" id="KW-0853">WD repeat</keyword>
<dbReference type="SMART" id="SM00320">
    <property type="entry name" value="WD40"/>
    <property type="match status" value="5"/>
</dbReference>
<dbReference type="PANTHER" id="PTHR45903">
    <property type="entry name" value="GLUTAMATE-RICH WD REPEAT-CONTAINING PROTEIN 1"/>
    <property type="match status" value="1"/>
</dbReference>
<dbReference type="EMBL" id="JALJOS010000004">
    <property type="protein sequence ID" value="KAK9839919.1"/>
    <property type="molecule type" value="Genomic_DNA"/>
</dbReference>
<dbReference type="PANTHER" id="PTHR45903:SF1">
    <property type="entry name" value="GLUTAMATE-RICH WD REPEAT-CONTAINING PROTEIN 1"/>
    <property type="match status" value="1"/>
</dbReference>
<feature type="domain" description="Histone-binding protein RBBP4-like N-terminal" evidence="9">
    <location>
        <begin position="51"/>
        <end position="114"/>
    </location>
</feature>
<sequence>MRNPKKGKAKAKSKAKVLQPEEAGSSQPPPLAAPSARTVWRPDTDAVGEGEELQHDPSAYDCLHSFSLEWPCLSLDVLRDDLGQPRTHFPHTIYAVTGSQAAVAKSNVITLFKLADIAGKKPSQDDSSSSDDDMSDEEEGQPRLSVRQVAHHGAINRIRSMPQQPSIVASWSEAGHVQVWDFVAQLQQLRPDEPGTAKPGRLAPLQLQPHSTEGYALDWSHMAQGHLASGDCRGNLHIWRPSPAGKWQVSPSYIGHQSSVEDIQWSPTEATVFASCSADQHICIWDTREQTKPMLRVQAHDSDVNVIGWNPLTSYMLASGAEDGGLRVWDLRELSSGEHVANFTYHRRPVTSLEWSPFENSVIAACSADNQLSVWDLALERDPEEEAAMAMAPETDAPSDLPPQLLFVHGGQENLKELHWHPQIPGMLTSTAGDGFNVFKPANV</sequence>
<protein>
    <recommendedName>
        <fullName evidence="6">Glutamate-rich WD repeat-containing protein 1</fullName>
    </recommendedName>
</protein>
<dbReference type="InterPro" id="IPR036322">
    <property type="entry name" value="WD40_repeat_dom_sf"/>
</dbReference>
<feature type="region of interest" description="Disordered" evidence="8">
    <location>
        <begin position="1"/>
        <end position="37"/>
    </location>
</feature>
<evidence type="ECO:0000256" key="1">
    <source>
        <dbReference type="ARBA" id="ARBA00004123"/>
    </source>
</evidence>
<evidence type="ECO:0000256" key="5">
    <source>
        <dbReference type="ARBA" id="ARBA00023242"/>
    </source>
</evidence>
<dbReference type="Proteomes" id="UP001438707">
    <property type="component" value="Unassembled WGS sequence"/>
</dbReference>
<keyword evidence="5" id="KW-0539">Nucleus</keyword>
<name>A0AAW1S1T2_9CHLO</name>
<dbReference type="InterPro" id="IPR022052">
    <property type="entry name" value="Histone-bd_RBBP4-like_N"/>
</dbReference>
<comment type="caution">
    <text evidence="10">The sequence shown here is derived from an EMBL/GenBank/DDBJ whole genome shotgun (WGS) entry which is preliminary data.</text>
</comment>
<dbReference type="PROSITE" id="PS50294">
    <property type="entry name" value="WD_REPEATS_REGION"/>
    <property type="match status" value="3"/>
</dbReference>
<evidence type="ECO:0000313" key="10">
    <source>
        <dbReference type="EMBL" id="KAK9839919.1"/>
    </source>
</evidence>
<proteinExistence type="inferred from homology"/>
<dbReference type="Pfam" id="PF12265">
    <property type="entry name" value="CAF1C_H4-bd"/>
    <property type="match status" value="1"/>
</dbReference>
<feature type="repeat" description="WD" evidence="7">
    <location>
        <begin position="253"/>
        <end position="295"/>
    </location>
</feature>
<feature type="compositionally biased region" description="Acidic residues" evidence="8">
    <location>
        <begin position="128"/>
        <end position="139"/>
    </location>
</feature>
<evidence type="ECO:0000256" key="4">
    <source>
        <dbReference type="ARBA" id="ARBA00022737"/>
    </source>
</evidence>
<evidence type="ECO:0000256" key="6">
    <source>
        <dbReference type="ARBA" id="ARBA00040876"/>
    </source>
</evidence>
<organism evidence="10 11">
    <name type="scientific">Apatococcus lobatus</name>
    <dbReference type="NCBI Taxonomy" id="904363"/>
    <lineage>
        <taxon>Eukaryota</taxon>
        <taxon>Viridiplantae</taxon>
        <taxon>Chlorophyta</taxon>
        <taxon>core chlorophytes</taxon>
        <taxon>Trebouxiophyceae</taxon>
        <taxon>Chlorellales</taxon>
        <taxon>Chlorellaceae</taxon>
        <taxon>Apatococcus</taxon>
    </lineage>
</organism>